<dbReference type="NCBIfam" id="NF046043">
    <property type="entry name" value="rep_init_NGO0469"/>
    <property type="match status" value="1"/>
</dbReference>
<gene>
    <name evidence="2" type="ORF">Tharo_2886</name>
</gene>
<dbReference type="RefSeq" id="WP_107221826.1">
    <property type="nucleotide sequence ID" value="NZ_CP028339.1"/>
</dbReference>
<organism evidence="2 3">
    <name type="scientific">Thauera aromatica K172</name>
    <dbReference type="NCBI Taxonomy" id="44139"/>
    <lineage>
        <taxon>Bacteria</taxon>
        <taxon>Pseudomonadati</taxon>
        <taxon>Pseudomonadota</taxon>
        <taxon>Betaproteobacteria</taxon>
        <taxon>Rhodocyclales</taxon>
        <taxon>Zoogloeaceae</taxon>
        <taxon>Thauera</taxon>
    </lineage>
</organism>
<dbReference type="OrthoDB" id="9804533at2"/>
<feature type="compositionally biased region" description="Low complexity" evidence="1">
    <location>
        <begin position="188"/>
        <end position="215"/>
    </location>
</feature>
<evidence type="ECO:0000313" key="3">
    <source>
        <dbReference type="Proteomes" id="UP000241885"/>
    </source>
</evidence>
<sequence>MALTITATDSTEFELPPAGATAARCCAVIDLGSQESTYQGETKTQPKILLTFELAELRSDGTPHRVSRRMTASLHKKAQLRAFLEQWRGRAFTDEELRAFNVGKLLNAPCMLNLVHIERAGKQYANILSVSPVPKGMSAPELADAAVLFDLSAPDWNVFAGLSSRLQETISASPEYQAASAPKSVSLPAPVASRPAPAPALSAQPPAPAAPAQTYAPAGAGFADFEDDIPF</sequence>
<dbReference type="AlphaFoldDB" id="A0A2R4BR07"/>
<dbReference type="KEGG" id="tak:Tharo_2886"/>
<dbReference type="Proteomes" id="UP000241885">
    <property type="component" value="Chromosome"/>
</dbReference>
<name>A0A2R4BR07_THAAR</name>
<accession>A0A2R4BR07</accession>
<evidence type="ECO:0008006" key="4">
    <source>
        <dbReference type="Google" id="ProtNLM"/>
    </source>
</evidence>
<protein>
    <recommendedName>
        <fullName evidence="4">Phage protein</fullName>
    </recommendedName>
</protein>
<feature type="region of interest" description="Disordered" evidence="1">
    <location>
        <begin position="187"/>
        <end position="215"/>
    </location>
</feature>
<proteinExistence type="predicted"/>
<reference evidence="2 3" key="1">
    <citation type="submission" date="2018-03" db="EMBL/GenBank/DDBJ databases">
        <title>Complete genome sequence of Thauera aromatica, a model organism for studying aromatic compound degradation under denitrifying conditions.</title>
        <authorList>
            <person name="Lo H.-Y."/>
            <person name="Goris T."/>
            <person name="Boll M."/>
            <person name="Mueller J.A."/>
        </authorList>
    </citation>
    <scope>NUCLEOTIDE SEQUENCE [LARGE SCALE GENOMIC DNA]</scope>
    <source>
        <strain evidence="2 3">K172</strain>
    </source>
</reference>
<dbReference type="InterPro" id="IPR059222">
    <property type="entry name" value="NGO0469-like"/>
</dbReference>
<evidence type="ECO:0000313" key="2">
    <source>
        <dbReference type="EMBL" id="AVR89767.1"/>
    </source>
</evidence>
<keyword evidence="3" id="KW-1185">Reference proteome</keyword>
<dbReference type="EMBL" id="CP028339">
    <property type="protein sequence ID" value="AVR89767.1"/>
    <property type="molecule type" value="Genomic_DNA"/>
</dbReference>
<evidence type="ECO:0000256" key="1">
    <source>
        <dbReference type="SAM" id="MobiDB-lite"/>
    </source>
</evidence>